<dbReference type="PANTHER" id="PTHR10572:SF24">
    <property type="entry name" value="3-HYDROXY-3-METHYLGLUTARYL-COENZYME A REDUCTASE"/>
    <property type="match status" value="1"/>
</dbReference>
<accession>A0AAE3M850</accession>
<dbReference type="SUPFAM" id="SSF55035">
    <property type="entry name" value="NAD-binding domain of HMG-CoA reductase"/>
    <property type="match status" value="1"/>
</dbReference>
<dbReference type="PROSITE" id="PS50065">
    <property type="entry name" value="HMG_COA_REDUCTASE_4"/>
    <property type="match status" value="1"/>
</dbReference>
<dbReference type="EMBL" id="JAPDPJ010000062">
    <property type="protein sequence ID" value="MCW3788697.1"/>
    <property type="molecule type" value="Genomic_DNA"/>
</dbReference>
<dbReference type="GO" id="GO:0004420">
    <property type="term" value="F:hydroxymethylglutaryl-CoA reductase (NADPH) activity"/>
    <property type="evidence" value="ECO:0007669"/>
    <property type="project" value="InterPro"/>
</dbReference>
<evidence type="ECO:0000313" key="4">
    <source>
        <dbReference type="Proteomes" id="UP001209229"/>
    </source>
</evidence>
<dbReference type="GO" id="GO:0015936">
    <property type="term" value="P:coenzyme A metabolic process"/>
    <property type="evidence" value="ECO:0007669"/>
    <property type="project" value="InterPro"/>
</dbReference>
<dbReference type="RefSeq" id="WP_301192254.1">
    <property type="nucleotide sequence ID" value="NZ_JAPDPJ010000062.1"/>
</dbReference>
<comment type="caution">
    <text evidence="3">The sequence shown here is derived from an EMBL/GenBank/DDBJ whole genome shotgun (WGS) entry which is preliminary data.</text>
</comment>
<sequence length="428" mass="47476">MISGFSKLDTREKIELLIKNLGLSPKVQETITSHHHPDLQETYNQFSENTISNFYLPYNIAPNFVINGKEYIVPMAIEESSVVAAASKAANFWSKHNGFKATVISTTKVGQLFFNTDESFHYLNDQLEVIENYLRQSTSSLTYNMEKRGGGIKAFELQEVDDCENTFCLLVSFETVDSMGANFINSCLEQMGDSLTQYFKNQEKEIQIIMAILSNYTPDCIVKCEVSCSIDELKYWSKDMNPFEFATRFKSAVEIAKNNTPRAVTHNKGIMNGIDAVVIATGNDFRAVEAGIHAYACKDGKYRSLSDISIENNMFTYSLTVPLAIGTIGGLTKSHPMAALSMEILKNPNAQELMGIIAAAGLANNFSAVASLVTTGIQKGHMKMHLSNILLTLDASEEEKVSANAYFSNQTVSFSAVQTYLNNCRKVK</sequence>
<keyword evidence="4" id="KW-1185">Reference proteome</keyword>
<evidence type="ECO:0000313" key="3">
    <source>
        <dbReference type="EMBL" id="MCW3788697.1"/>
    </source>
</evidence>
<protein>
    <submittedName>
        <fullName evidence="3">Hydroxymethylglutaryl-CoA reductase</fullName>
    </submittedName>
</protein>
<dbReference type="Gene3D" id="3.90.770.10">
    <property type="entry name" value="3-hydroxy-3-methylglutaryl-coenzyme A Reductase, Chain A, domain 2"/>
    <property type="match status" value="2"/>
</dbReference>
<proteinExistence type="inferred from homology"/>
<dbReference type="Proteomes" id="UP001209229">
    <property type="component" value="Unassembled WGS sequence"/>
</dbReference>
<dbReference type="AlphaFoldDB" id="A0AAE3M850"/>
<organism evidence="3 4">
    <name type="scientific">Plebeiibacterium sediminum</name>
    <dbReference type="NCBI Taxonomy" id="2992112"/>
    <lineage>
        <taxon>Bacteria</taxon>
        <taxon>Pseudomonadati</taxon>
        <taxon>Bacteroidota</taxon>
        <taxon>Bacteroidia</taxon>
        <taxon>Marinilabiliales</taxon>
        <taxon>Marinilabiliaceae</taxon>
        <taxon>Plebeiibacterium</taxon>
    </lineage>
</organism>
<dbReference type="SUPFAM" id="SSF56542">
    <property type="entry name" value="Substrate-binding domain of HMG-CoA reductase"/>
    <property type="match status" value="1"/>
</dbReference>
<dbReference type="InterPro" id="IPR002202">
    <property type="entry name" value="HMG_CoA_Rdtase"/>
</dbReference>
<dbReference type="InterPro" id="IPR023074">
    <property type="entry name" value="HMG_CoA_Rdtase_cat_sf"/>
</dbReference>
<dbReference type="InterPro" id="IPR009023">
    <property type="entry name" value="HMG_CoA_Rdtase_NAD(P)-bd_sf"/>
</dbReference>
<evidence type="ECO:0000256" key="1">
    <source>
        <dbReference type="ARBA" id="ARBA00007661"/>
    </source>
</evidence>
<evidence type="ECO:0000256" key="2">
    <source>
        <dbReference type="ARBA" id="ARBA00023002"/>
    </source>
</evidence>
<dbReference type="PANTHER" id="PTHR10572">
    <property type="entry name" value="3-HYDROXY-3-METHYLGLUTARYL-COENZYME A REDUCTASE"/>
    <property type="match status" value="1"/>
</dbReference>
<name>A0AAE3M850_9BACT</name>
<reference evidence="3" key="1">
    <citation type="submission" date="2022-10" db="EMBL/GenBank/DDBJ databases">
        <authorList>
            <person name="Yu W.X."/>
        </authorList>
    </citation>
    <scope>NUCLEOTIDE SEQUENCE</scope>
    <source>
        <strain evidence="3">AAT</strain>
    </source>
</reference>
<dbReference type="Gene3D" id="1.10.8.660">
    <property type="match status" value="1"/>
</dbReference>
<comment type="similarity">
    <text evidence="1">Belongs to the HMG-CoA reductase family.</text>
</comment>
<dbReference type="Pfam" id="PF00368">
    <property type="entry name" value="HMG-CoA_red"/>
    <property type="match status" value="1"/>
</dbReference>
<dbReference type="InterPro" id="IPR009029">
    <property type="entry name" value="HMG_CoA_Rdtase_sub-bd_dom_sf"/>
</dbReference>
<gene>
    <name evidence="3" type="ORF">OM075_19665</name>
</gene>
<keyword evidence="2" id="KW-0560">Oxidoreductase</keyword>